<feature type="domain" description="AAA+ ATPase" evidence="19">
    <location>
        <begin position="159"/>
        <end position="342"/>
    </location>
</feature>
<comment type="subcellular location">
    <subcellularLocation>
        <location evidence="2">Cytoplasm</location>
    </subcellularLocation>
</comment>
<dbReference type="InterPro" id="IPR050053">
    <property type="entry name" value="ATPase_alpha/beta_chains"/>
</dbReference>
<comment type="caution">
    <text evidence="20">The sequence shown here is derived from an EMBL/GenBank/DDBJ whole genome shotgun (WGS) entry which is preliminary data.</text>
</comment>
<keyword evidence="12" id="KW-0653">Protein transport</keyword>
<comment type="function">
    <text evidence="1">Probable catalytic subunit of a protein translocase for flagellum-specific export, or a proton translocase involved in local circuits at the flagellum.</text>
</comment>
<dbReference type="Gene3D" id="3.40.50.12240">
    <property type="match status" value="1"/>
</dbReference>
<evidence type="ECO:0000256" key="9">
    <source>
        <dbReference type="ARBA" id="ARBA00022781"/>
    </source>
</evidence>
<dbReference type="InterPro" id="IPR027417">
    <property type="entry name" value="P-loop_NTPase"/>
</dbReference>
<dbReference type="GO" id="GO:0005524">
    <property type="term" value="F:ATP binding"/>
    <property type="evidence" value="ECO:0007669"/>
    <property type="project" value="UniProtKB-KW"/>
</dbReference>
<evidence type="ECO:0000259" key="19">
    <source>
        <dbReference type="SMART" id="SM00382"/>
    </source>
</evidence>
<dbReference type="AlphaFoldDB" id="Q1YLK7"/>
<evidence type="ECO:0000256" key="10">
    <source>
        <dbReference type="ARBA" id="ARBA00022795"/>
    </source>
</evidence>
<dbReference type="RefSeq" id="WP_009210362.1">
    <property type="nucleotide sequence ID" value="NZ_BBWP01000002.1"/>
</dbReference>
<evidence type="ECO:0000256" key="6">
    <source>
        <dbReference type="ARBA" id="ARBA00022448"/>
    </source>
</evidence>
<dbReference type="PROSITE" id="PS00152">
    <property type="entry name" value="ATPASE_ALPHA_BETA"/>
    <property type="match status" value="1"/>
</dbReference>
<dbReference type="Proteomes" id="UP000000321">
    <property type="component" value="Unassembled WGS sequence"/>
</dbReference>
<dbReference type="FunFam" id="3.40.50.12240:FF:000002">
    <property type="entry name" value="Flagellum-specific ATP synthase FliI"/>
    <property type="match status" value="1"/>
</dbReference>
<dbReference type="InterPro" id="IPR003593">
    <property type="entry name" value="AAA+_ATPase"/>
</dbReference>
<comment type="catalytic activity">
    <reaction evidence="17">
        <text>ATP + H2O + cellular proteinSide 1 = ADP + phosphate + cellular proteinSide 2.</text>
        <dbReference type="EC" id="7.4.2.8"/>
    </reaction>
</comment>
<dbReference type="GO" id="GO:0030254">
    <property type="term" value="P:protein secretion by the type III secretion system"/>
    <property type="evidence" value="ECO:0007669"/>
    <property type="project" value="InterPro"/>
</dbReference>
<keyword evidence="13" id="KW-1278">Translocase</keyword>
<keyword evidence="10" id="KW-1005">Bacterial flagellum biogenesis</keyword>
<evidence type="ECO:0000256" key="11">
    <source>
        <dbReference type="ARBA" id="ARBA00022840"/>
    </source>
</evidence>
<dbReference type="OrthoDB" id="9801639at2"/>
<dbReference type="GO" id="GO:0009288">
    <property type="term" value="C:bacterial-type flagellum"/>
    <property type="evidence" value="ECO:0007669"/>
    <property type="project" value="InterPro"/>
</dbReference>
<accession>Q1YLK7</accession>
<dbReference type="CDD" id="cd01136">
    <property type="entry name" value="ATPase_flagellum-secretory_path_III"/>
    <property type="match status" value="1"/>
</dbReference>
<feature type="region of interest" description="Disordered" evidence="18">
    <location>
        <begin position="437"/>
        <end position="457"/>
    </location>
</feature>
<evidence type="ECO:0000256" key="8">
    <source>
        <dbReference type="ARBA" id="ARBA00022741"/>
    </source>
</evidence>
<evidence type="ECO:0000256" key="17">
    <source>
        <dbReference type="ARBA" id="ARBA00034006"/>
    </source>
</evidence>
<keyword evidence="9" id="KW-0375">Hydrogen ion transport</keyword>
<dbReference type="NCBIfam" id="TIGR01026">
    <property type="entry name" value="fliI_yscN"/>
    <property type="match status" value="1"/>
</dbReference>
<dbReference type="PANTHER" id="PTHR15184:SF9">
    <property type="entry name" value="SPI-1 TYPE 3 SECRETION SYSTEM ATPASE"/>
    <property type="match status" value="1"/>
</dbReference>
<dbReference type="InterPro" id="IPR020003">
    <property type="entry name" value="ATPase_a/bsu_AS"/>
</dbReference>
<keyword evidence="7" id="KW-0963">Cytoplasm</keyword>
<dbReference type="GO" id="GO:0046933">
    <property type="term" value="F:proton-transporting ATP synthase activity, rotational mechanism"/>
    <property type="evidence" value="ECO:0007669"/>
    <property type="project" value="TreeGrafter"/>
</dbReference>
<evidence type="ECO:0000256" key="15">
    <source>
        <dbReference type="ARBA" id="ARBA00023225"/>
    </source>
</evidence>
<dbReference type="InterPro" id="IPR022426">
    <property type="entry name" value="FliI_clade3"/>
</dbReference>
<keyword evidence="8" id="KW-0547">Nucleotide-binding</keyword>
<dbReference type="SMART" id="SM00382">
    <property type="entry name" value="AAA"/>
    <property type="match status" value="1"/>
</dbReference>
<evidence type="ECO:0000256" key="5">
    <source>
        <dbReference type="ARBA" id="ARBA00020580"/>
    </source>
</evidence>
<dbReference type="GO" id="GO:0016887">
    <property type="term" value="F:ATP hydrolysis activity"/>
    <property type="evidence" value="ECO:0007669"/>
    <property type="project" value="InterPro"/>
</dbReference>
<keyword evidence="14" id="KW-0406">Ion transport</keyword>
<dbReference type="EMBL" id="AAPJ01000001">
    <property type="protein sequence ID" value="EAS51724.1"/>
    <property type="molecule type" value="Genomic_DNA"/>
</dbReference>
<dbReference type="InterPro" id="IPR040627">
    <property type="entry name" value="T3SS_ATPase_C"/>
</dbReference>
<dbReference type="Pfam" id="PF18269">
    <property type="entry name" value="T3SS_ATPase_C"/>
    <property type="match status" value="1"/>
</dbReference>
<dbReference type="HOGENOM" id="CLU_022398_5_1_5"/>
<evidence type="ECO:0000256" key="2">
    <source>
        <dbReference type="ARBA" id="ARBA00004496"/>
    </source>
</evidence>
<evidence type="ECO:0000256" key="13">
    <source>
        <dbReference type="ARBA" id="ARBA00022967"/>
    </source>
</evidence>
<evidence type="ECO:0000256" key="7">
    <source>
        <dbReference type="ARBA" id="ARBA00022490"/>
    </source>
</evidence>
<dbReference type="GO" id="GO:0008564">
    <property type="term" value="F:protein-exporting ATPase activity"/>
    <property type="evidence" value="ECO:0007669"/>
    <property type="project" value="UniProtKB-EC"/>
</dbReference>
<dbReference type="NCBIfam" id="TIGR03498">
    <property type="entry name" value="FliI_clade3"/>
    <property type="match status" value="1"/>
</dbReference>
<dbReference type="Pfam" id="PF00006">
    <property type="entry name" value="ATP-synt_ab"/>
    <property type="match status" value="1"/>
</dbReference>
<evidence type="ECO:0000256" key="3">
    <source>
        <dbReference type="ARBA" id="ARBA00008936"/>
    </source>
</evidence>
<dbReference type="GO" id="GO:0044781">
    <property type="term" value="P:bacterial-type flagellum organization"/>
    <property type="evidence" value="ECO:0007669"/>
    <property type="project" value="UniProtKB-KW"/>
</dbReference>
<evidence type="ECO:0000256" key="14">
    <source>
        <dbReference type="ARBA" id="ARBA00023065"/>
    </source>
</evidence>
<organism evidence="20 21">
    <name type="scientific">Aurantimonas manganoxydans (strain ATCC BAA-1229 / DSM 21871 / SI85-9A1)</name>
    <dbReference type="NCBI Taxonomy" id="287752"/>
    <lineage>
        <taxon>Bacteria</taxon>
        <taxon>Pseudomonadati</taxon>
        <taxon>Pseudomonadota</taxon>
        <taxon>Alphaproteobacteria</taxon>
        <taxon>Hyphomicrobiales</taxon>
        <taxon>Aurantimonadaceae</taxon>
        <taxon>Aurantimonas</taxon>
    </lineage>
</organism>
<dbReference type="InterPro" id="IPR000194">
    <property type="entry name" value="ATPase_F1/V1/A1_a/bsu_nucl-bd"/>
</dbReference>
<evidence type="ECO:0000313" key="21">
    <source>
        <dbReference type="Proteomes" id="UP000000321"/>
    </source>
</evidence>
<dbReference type="EC" id="7.1.2.2" evidence="4"/>
<evidence type="ECO:0000256" key="12">
    <source>
        <dbReference type="ARBA" id="ARBA00022927"/>
    </source>
</evidence>
<comment type="similarity">
    <text evidence="3">Belongs to the ATPase alpha/beta chains family.</text>
</comment>
<keyword evidence="6" id="KW-0813">Transport</keyword>
<evidence type="ECO:0000313" key="20">
    <source>
        <dbReference type="EMBL" id="EAS51724.1"/>
    </source>
</evidence>
<name>Q1YLK7_AURMS</name>
<feature type="region of interest" description="Disordered" evidence="18">
    <location>
        <begin position="108"/>
        <end position="141"/>
    </location>
</feature>
<evidence type="ECO:0000256" key="4">
    <source>
        <dbReference type="ARBA" id="ARBA00012473"/>
    </source>
</evidence>
<dbReference type="InterPro" id="IPR005714">
    <property type="entry name" value="ATPase_T3SS_FliI/YscN"/>
</dbReference>
<evidence type="ECO:0000256" key="16">
    <source>
        <dbReference type="ARBA" id="ARBA00023310"/>
    </source>
</evidence>
<protein>
    <recommendedName>
        <fullName evidence="5">Flagellum-specific ATP synthase</fullName>
        <ecNumber evidence="4">7.1.2.2</ecNumber>
    </recommendedName>
</protein>
<evidence type="ECO:0000256" key="18">
    <source>
        <dbReference type="SAM" id="MobiDB-lite"/>
    </source>
</evidence>
<sequence>MTATPTSGSGQTRLDDHCLSITGHIIDVSPQAFRVAGLSPFVRLGDRIACPGDDGDAIGEVVRIEQASLTVKPFANRFVRGVKAPARQIGPFMVSPSRSWKGRVLDAFGQPTDGKGPVSEGDDPRRADAPPLPAMQRGRTGKPVATGVRALDIFTPLVRGQRIGIFAGSGVGKSTLMSMLARAKGFDTVVVALVGERGREVREFLEETMAGNLAKVVTIVATGDESPMMRRLAPRTATSVAEYFRDRGDSVLLIVDSVTRLAHAARDVALAAGEPPVARGYPPSVFSELPQLLERAGPGLEGSGSITGIFSVLVDGDDHNDPIADAIRGTLDGHIVLDRAIAEQGRFPAVDVLKSISRLADRAWNPQERELVSRLRSMISRYEDTRDLRLLGGYQRGSDQTLDQAVDLVPHVYEHLVQHPEEGPCKQPFEDLSARLKKSFQPPAPVVPTGPGKPAAG</sequence>
<evidence type="ECO:0000256" key="1">
    <source>
        <dbReference type="ARBA" id="ARBA00003290"/>
    </source>
</evidence>
<dbReference type="PANTHER" id="PTHR15184">
    <property type="entry name" value="ATP SYNTHASE"/>
    <property type="match status" value="1"/>
</dbReference>
<reference evidence="20 21" key="1">
    <citation type="journal article" date="2008" name="Appl. Environ. Microbiol.">
        <title>Genomic insights into Mn(II) oxidation by the marine alphaproteobacterium Aurantimonas sp. strain SI85-9A1.</title>
        <authorList>
            <person name="Dick G.J."/>
            <person name="Podell S."/>
            <person name="Johnson H.A."/>
            <person name="Rivera-Espinoza Y."/>
            <person name="Bernier-Latmani R."/>
            <person name="McCarthy J.K."/>
            <person name="Torpey J.W."/>
            <person name="Clement B.G."/>
            <person name="Gaasterland T."/>
            <person name="Tebo B.M."/>
        </authorList>
    </citation>
    <scope>NUCLEOTIDE SEQUENCE [LARGE SCALE GENOMIC DNA]</scope>
    <source>
        <strain evidence="20 21">SI85-9A1</strain>
    </source>
</reference>
<dbReference type="GO" id="GO:0005737">
    <property type="term" value="C:cytoplasm"/>
    <property type="evidence" value="ECO:0007669"/>
    <property type="project" value="UniProtKB-SubCell"/>
</dbReference>
<dbReference type="SUPFAM" id="SSF52540">
    <property type="entry name" value="P-loop containing nucleoside triphosphate hydrolases"/>
    <property type="match status" value="1"/>
</dbReference>
<keyword evidence="21" id="KW-1185">Reference proteome</keyword>
<keyword evidence="11" id="KW-0067">ATP-binding</keyword>
<dbReference type="GO" id="GO:0030257">
    <property type="term" value="C:type III protein secretion system complex"/>
    <property type="evidence" value="ECO:0007669"/>
    <property type="project" value="InterPro"/>
</dbReference>
<gene>
    <name evidence="20" type="ORF">SI859A1_02540</name>
</gene>
<proteinExistence type="inferred from homology"/>
<keyword evidence="16" id="KW-0066">ATP synthesis</keyword>
<dbReference type="BioCyc" id="AURANTIMONAS:SI859A1_02540-MONOMER"/>
<keyword evidence="15" id="KW-1006">Bacterial flagellum protein export</keyword>